<organism evidence="3 4">
    <name type="scientific">Phyllotreta striolata</name>
    <name type="common">Striped flea beetle</name>
    <name type="synonym">Crioceris striolata</name>
    <dbReference type="NCBI Taxonomy" id="444603"/>
    <lineage>
        <taxon>Eukaryota</taxon>
        <taxon>Metazoa</taxon>
        <taxon>Ecdysozoa</taxon>
        <taxon>Arthropoda</taxon>
        <taxon>Hexapoda</taxon>
        <taxon>Insecta</taxon>
        <taxon>Pterygota</taxon>
        <taxon>Neoptera</taxon>
        <taxon>Endopterygota</taxon>
        <taxon>Coleoptera</taxon>
        <taxon>Polyphaga</taxon>
        <taxon>Cucujiformia</taxon>
        <taxon>Chrysomeloidea</taxon>
        <taxon>Chrysomelidae</taxon>
        <taxon>Galerucinae</taxon>
        <taxon>Alticini</taxon>
        <taxon>Phyllotreta</taxon>
    </lineage>
</organism>
<feature type="chain" id="PRO_5040139087" evidence="2">
    <location>
        <begin position="19"/>
        <end position="333"/>
    </location>
</feature>
<name>A0A9N9TYG1_PHYSR</name>
<evidence type="ECO:0000313" key="3">
    <source>
        <dbReference type="EMBL" id="CAG9864324.1"/>
    </source>
</evidence>
<sequence>MILRLIELTIILAPSVLAYSLPVYGTKRYGRTNQQYQYQYQNPSNSYSSYRIVPIGYYKNPYAPSNYHTYPLPYYYPKVYQHPLPYNYYQDHNGYSYYDYSDPDGDYAQEPDNYDEASNAEDANGAFLNNLILAQMYRDNYDDYDEAFAKIEELGRPPVVDETVEQLQQLQKHRGNAHWAQPEASDASAVDRQQRKNKQRKPKKVGEKKSKRAEEGELYSERKPVRKLVSTTPKPTDEMSGGQKEQFEVRPATPVRHAFSDQVMDMMARNEQEHQERNQRSPSVYDTIKHLLDMEKSLENNRDKAEMRPAMKKRIITPEESLTRQLSVLKKAQ</sequence>
<keyword evidence="4" id="KW-1185">Reference proteome</keyword>
<feature type="region of interest" description="Disordered" evidence="1">
    <location>
        <begin position="168"/>
        <end position="249"/>
    </location>
</feature>
<evidence type="ECO:0000256" key="2">
    <source>
        <dbReference type="SAM" id="SignalP"/>
    </source>
</evidence>
<feature type="compositionally biased region" description="Basic and acidic residues" evidence="1">
    <location>
        <begin position="204"/>
        <end position="223"/>
    </location>
</feature>
<protein>
    <submittedName>
        <fullName evidence="3">Uncharacterized protein</fullName>
    </submittedName>
</protein>
<feature type="signal peptide" evidence="2">
    <location>
        <begin position="1"/>
        <end position="18"/>
    </location>
</feature>
<evidence type="ECO:0000256" key="1">
    <source>
        <dbReference type="SAM" id="MobiDB-lite"/>
    </source>
</evidence>
<proteinExistence type="predicted"/>
<accession>A0A9N9TYG1</accession>
<dbReference type="OrthoDB" id="6604460at2759"/>
<keyword evidence="2" id="KW-0732">Signal</keyword>
<dbReference type="EMBL" id="OU900101">
    <property type="protein sequence ID" value="CAG9864324.1"/>
    <property type="molecule type" value="Genomic_DNA"/>
</dbReference>
<dbReference type="Proteomes" id="UP001153712">
    <property type="component" value="Chromosome 8"/>
</dbReference>
<gene>
    <name evidence="3" type="ORF">PHYEVI_LOCUS10581</name>
</gene>
<dbReference type="AlphaFoldDB" id="A0A9N9TYG1"/>
<evidence type="ECO:0000313" key="4">
    <source>
        <dbReference type="Proteomes" id="UP001153712"/>
    </source>
</evidence>
<reference evidence="3" key="1">
    <citation type="submission" date="2022-01" db="EMBL/GenBank/DDBJ databases">
        <authorList>
            <person name="King R."/>
        </authorList>
    </citation>
    <scope>NUCLEOTIDE SEQUENCE</scope>
</reference>